<dbReference type="Proteomes" id="UP000241771">
    <property type="component" value="Unassembled WGS sequence"/>
</dbReference>
<dbReference type="Pfam" id="PF03466">
    <property type="entry name" value="LysR_substrate"/>
    <property type="match status" value="1"/>
</dbReference>
<dbReference type="Pfam" id="PF00126">
    <property type="entry name" value="HTH_1"/>
    <property type="match status" value="1"/>
</dbReference>
<keyword evidence="3" id="KW-0238">DNA-binding</keyword>
<dbReference type="PANTHER" id="PTHR30537">
    <property type="entry name" value="HTH-TYPE TRANSCRIPTIONAL REGULATOR"/>
    <property type="match status" value="1"/>
</dbReference>
<keyword evidence="2" id="KW-0805">Transcription regulation</keyword>
<evidence type="ECO:0000259" key="5">
    <source>
        <dbReference type="PROSITE" id="PS50931"/>
    </source>
</evidence>
<dbReference type="InterPro" id="IPR058163">
    <property type="entry name" value="LysR-type_TF_proteobact-type"/>
</dbReference>
<dbReference type="GO" id="GO:0006351">
    <property type="term" value="P:DNA-templated transcription"/>
    <property type="evidence" value="ECO:0007669"/>
    <property type="project" value="TreeGrafter"/>
</dbReference>
<dbReference type="EMBL" id="PYMA01000003">
    <property type="protein sequence ID" value="PSW20885.1"/>
    <property type="molecule type" value="Genomic_DNA"/>
</dbReference>
<organism evidence="6 7">
    <name type="scientific">Photobacterium sanctipauli</name>
    <dbReference type="NCBI Taxonomy" id="1342794"/>
    <lineage>
        <taxon>Bacteria</taxon>
        <taxon>Pseudomonadati</taxon>
        <taxon>Pseudomonadota</taxon>
        <taxon>Gammaproteobacteria</taxon>
        <taxon>Vibrionales</taxon>
        <taxon>Vibrionaceae</taxon>
        <taxon>Photobacterium</taxon>
    </lineage>
</organism>
<name>A0A2T3NX89_9GAMM</name>
<dbReference type="PANTHER" id="PTHR30537:SF20">
    <property type="entry name" value="TRANSCRIPTIONAL REGULATORY PROTEIN"/>
    <property type="match status" value="1"/>
</dbReference>
<dbReference type="Gene3D" id="1.10.10.10">
    <property type="entry name" value="Winged helix-like DNA-binding domain superfamily/Winged helix DNA-binding domain"/>
    <property type="match status" value="1"/>
</dbReference>
<dbReference type="AlphaFoldDB" id="A0A2T3NX89"/>
<evidence type="ECO:0000256" key="3">
    <source>
        <dbReference type="ARBA" id="ARBA00023125"/>
    </source>
</evidence>
<dbReference type="InterPro" id="IPR036388">
    <property type="entry name" value="WH-like_DNA-bd_sf"/>
</dbReference>
<evidence type="ECO:0000313" key="7">
    <source>
        <dbReference type="Proteomes" id="UP000241771"/>
    </source>
</evidence>
<gene>
    <name evidence="6" type="ORF">C9I98_07750</name>
</gene>
<reference evidence="6 7" key="1">
    <citation type="submission" date="2018-01" db="EMBL/GenBank/DDBJ databases">
        <title>Whole genome sequencing of Histamine producing bacteria.</title>
        <authorList>
            <person name="Butler K."/>
        </authorList>
    </citation>
    <scope>NUCLEOTIDE SEQUENCE [LARGE SCALE GENOMIC DNA]</scope>
    <source>
        <strain evidence="6 7">DSM 100436</strain>
    </source>
</reference>
<proteinExistence type="inferred from homology"/>
<accession>A0A2T3NX89</accession>
<dbReference type="RefSeq" id="WP_107271854.1">
    <property type="nucleotide sequence ID" value="NZ_PYMA01000003.1"/>
</dbReference>
<dbReference type="Gene3D" id="3.40.190.290">
    <property type="match status" value="1"/>
</dbReference>
<dbReference type="SUPFAM" id="SSF53850">
    <property type="entry name" value="Periplasmic binding protein-like II"/>
    <property type="match status" value="1"/>
</dbReference>
<dbReference type="InterPro" id="IPR036390">
    <property type="entry name" value="WH_DNA-bd_sf"/>
</dbReference>
<dbReference type="InterPro" id="IPR000847">
    <property type="entry name" value="LysR_HTH_N"/>
</dbReference>
<comment type="similarity">
    <text evidence="1">Belongs to the LysR transcriptional regulatory family.</text>
</comment>
<comment type="caution">
    <text evidence="6">The sequence shown here is derived from an EMBL/GenBank/DDBJ whole genome shotgun (WGS) entry which is preliminary data.</text>
</comment>
<dbReference type="GO" id="GO:0003700">
    <property type="term" value="F:DNA-binding transcription factor activity"/>
    <property type="evidence" value="ECO:0007669"/>
    <property type="project" value="InterPro"/>
</dbReference>
<keyword evidence="4" id="KW-0804">Transcription</keyword>
<dbReference type="FunFam" id="1.10.10.10:FF:000001">
    <property type="entry name" value="LysR family transcriptional regulator"/>
    <property type="match status" value="1"/>
</dbReference>
<evidence type="ECO:0000256" key="4">
    <source>
        <dbReference type="ARBA" id="ARBA00023163"/>
    </source>
</evidence>
<dbReference type="GO" id="GO:0043565">
    <property type="term" value="F:sequence-specific DNA binding"/>
    <property type="evidence" value="ECO:0007669"/>
    <property type="project" value="TreeGrafter"/>
</dbReference>
<dbReference type="PROSITE" id="PS50931">
    <property type="entry name" value="HTH_LYSR"/>
    <property type="match status" value="1"/>
</dbReference>
<dbReference type="SUPFAM" id="SSF46785">
    <property type="entry name" value="Winged helix' DNA-binding domain"/>
    <property type="match status" value="1"/>
</dbReference>
<evidence type="ECO:0000256" key="2">
    <source>
        <dbReference type="ARBA" id="ARBA00023015"/>
    </source>
</evidence>
<sequence>MKPKTEELEVFLAVVDSGGFSAAANQLEMQVAKVSRLVASLEQKVGANLLHRTTRRVEPTQEGVAYANTVRAGLLLITEAQERLSSQKDLPVGRLRVDAASTVMTHQLVPLVKGFQTQYPGIELELATHENIIDLVEKRTDVAIRVGSLKNSNLHARMLGRSPLKLVASPEYLEQFGEPTNAAELLQHKFIGFAGQAHLNKWPLFGGALEPEFSNVATSGEVVRQLCIAGMGITLLSQFTVGKDIATGRLVSLCDGDIETPHPRELVQAVYYRNSSISPRIKVFLDYIESRLKL</sequence>
<evidence type="ECO:0000256" key="1">
    <source>
        <dbReference type="ARBA" id="ARBA00009437"/>
    </source>
</evidence>
<dbReference type="InterPro" id="IPR005119">
    <property type="entry name" value="LysR_subst-bd"/>
</dbReference>
<evidence type="ECO:0000313" key="6">
    <source>
        <dbReference type="EMBL" id="PSW20885.1"/>
    </source>
</evidence>
<protein>
    <submittedName>
        <fullName evidence="6">LysR family transcriptional regulator</fullName>
    </submittedName>
</protein>
<feature type="domain" description="HTH lysR-type" evidence="5">
    <location>
        <begin position="3"/>
        <end position="60"/>
    </location>
</feature>
<keyword evidence="7" id="KW-1185">Reference proteome</keyword>